<evidence type="ECO:0000256" key="3">
    <source>
        <dbReference type="PIRSR" id="PIRSR604469-1"/>
    </source>
</evidence>
<comment type="caution">
    <text evidence="7">The sequence shown here is derived from an EMBL/GenBank/DDBJ whole genome shotgun (WGS) entry which is preliminary data.</text>
</comment>
<proteinExistence type="inferred from homology"/>
<dbReference type="GO" id="GO:0005524">
    <property type="term" value="F:ATP binding"/>
    <property type="evidence" value="ECO:0007669"/>
    <property type="project" value="InterPro"/>
</dbReference>
<reference evidence="7 8" key="1">
    <citation type="journal article" date="2019" name="Front. Genet.">
        <title>Whole-Genome Sequencing of the Opportunistic Yeast Pathogen Candida inconspicua Uncovers Its Hybrid Origin.</title>
        <authorList>
            <person name="Mixao V."/>
            <person name="Hansen A.P."/>
            <person name="Saus E."/>
            <person name="Boekhout T."/>
            <person name="Lass-Florl C."/>
            <person name="Gabaldon T."/>
        </authorList>
    </citation>
    <scope>NUCLEOTIDE SEQUENCE [LARGE SCALE GENOMIC DNA]</scope>
    <source>
        <strain evidence="7 8">CBS 180</strain>
    </source>
</reference>
<name>A0A4T0WW37_9ASCO</name>
<dbReference type="Gene3D" id="3.40.50.1000">
    <property type="entry name" value="HAD superfamily/HAD-like"/>
    <property type="match status" value="1"/>
</dbReference>
<dbReference type="GO" id="GO:0005634">
    <property type="term" value="C:nucleus"/>
    <property type="evidence" value="ECO:0007669"/>
    <property type="project" value="TreeGrafter"/>
</dbReference>
<dbReference type="AlphaFoldDB" id="A0A4T0WW37"/>
<dbReference type="GO" id="GO:0006388">
    <property type="term" value="P:tRNA splicing, via endonucleolytic cleavage and ligation"/>
    <property type="evidence" value="ECO:0007669"/>
    <property type="project" value="InterPro"/>
</dbReference>
<dbReference type="Pfam" id="PF09511">
    <property type="entry name" value="RNA_lig_T4_1"/>
    <property type="match status" value="1"/>
</dbReference>
<evidence type="ECO:0000259" key="6">
    <source>
        <dbReference type="Pfam" id="PF09511"/>
    </source>
</evidence>
<dbReference type="SUPFAM" id="SSF56784">
    <property type="entry name" value="HAD-like"/>
    <property type="match status" value="1"/>
</dbReference>
<dbReference type="GO" id="GO:0003972">
    <property type="term" value="F:RNA ligase (ATP) activity"/>
    <property type="evidence" value="ECO:0007669"/>
    <property type="project" value="InterPro"/>
</dbReference>
<accession>A0A4T0WW37</accession>
<dbReference type="InterPro" id="IPR027417">
    <property type="entry name" value="P-loop_NTPase"/>
</dbReference>
<dbReference type="InterPro" id="IPR015965">
    <property type="entry name" value="tRNA_lig_PDEase"/>
</dbReference>
<dbReference type="SFLD" id="SFLDG01137">
    <property type="entry name" value="C1.6.1:_Phosphoserine_Phosphat"/>
    <property type="match status" value="1"/>
</dbReference>
<evidence type="ECO:0000259" key="4">
    <source>
        <dbReference type="Pfam" id="PF08302"/>
    </source>
</evidence>
<dbReference type="Proteomes" id="UP000307173">
    <property type="component" value="Unassembled WGS sequence"/>
</dbReference>
<dbReference type="STRING" id="52247.A0A4T0WW37"/>
<dbReference type="OrthoDB" id="276239at2759"/>
<dbReference type="InterPro" id="IPR023214">
    <property type="entry name" value="HAD_sf"/>
</dbReference>
<comment type="similarity">
    <text evidence="1">Belongs to the HAD-like hydrolase superfamily. SerB family.</text>
</comment>
<dbReference type="GO" id="GO:0006564">
    <property type="term" value="P:L-serine biosynthetic process"/>
    <property type="evidence" value="ECO:0007669"/>
    <property type="project" value="InterPro"/>
</dbReference>
<feature type="active site" description="Proton donor" evidence="3">
    <location>
        <position position="94"/>
    </location>
</feature>
<dbReference type="EMBL" id="SELW01000681">
    <property type="protein sequence ID" value="TID13158.1"/>
    <property type="molecule type" value="Genomic_DNA"/>
</dbReference>
<dbReference type="InterPro" id="IPR036412">
    <property type="entry name" value="HAD-like_sf"/>
</dbReference>
<dbReference type="InterPro" id="IPR004469">
    <property type="entry name" value="PSP"/>
</dbReference>
<dbReference type="SFLD" id="SFLDF00029">
    <property type="entry name" value="phosphoserine_phosphatase"/>
    <property type="match status" value="1"/>
</dbReference>
<dbReference type="Pfam" id="PF08303">
    <property type="entry name" value="tRNA_lig_kinase"/>
    <property type="match status" value="1"/>
</dbReference>
<evidence type="ECO:0000256" key="2">
    <source>
        <dbReference type="ARBA" id="ARBA00031693"/>
    </source>
</evidence>
<feature type="domain" description="tRNA ligase kinase" evidence="5">
    <location>
        <begin position="676"/>
        <end position="840"/>
    </location>
</feature>
<evidence type="ECO:0000313" key="8">
    <source>
        <dbReference type="Proteomes" id="UP000307173"/>
    </source>
</evidence>
<dbReference type="UniPathway" id="UPA00135">
    <property type="reaction ID" value="UER00198"/>
</dbReference>
<dbReference type="Pfam" id="PF00702">
    <property type="entry name" value="Hydrolase"/>
    <property type="match status" value="1"/>
</dbReference>
<dbReference type="CDD" id="cd07500">
    <property type="entry name" value="HAD_PSP"/>
    <property type="match status" value="1"/>
</dbReference>
<dbReference type="InterPro" id="IPR019039">
    <property type="entry name" value="T4-Rnl1-like_N"/>
</dbReference>
<dbReference type="SFLD" id="SFLDG01136">
    <property type="entry name" value="C1.6:_Phosphoserine_Phosphatas"/>
    <property type="match status" value="1"/>
</dbReference>
<dbReference type="PANTHER" id="PTHR32004:SF1">
    <property type="entry name" value="TRNA LIGASE"/>
    <property type="match status" value="1"/>
</dbReference>
<feature type="active site" description="Nucleophile" evidence="3">
    <location>
        <position position="92"/>
    </location>
</feature>
<sequence length="1083" mass="123691">MSHVLTAIAKRSPLSATDNENVLSLLKNLPIKVVSSKVLSPSKAIDYIVDLTTTESDINSLLKKDENSLPNVDIVFQKNDEHRKDKKLIVFDMDSTLIQQEVIELIAAQAGVEDKVADITTRAMNGELDFKQSLAERVALLRGIKSQSLWDDLKPQLSLTPGTKELCSFMKKQGCKLAVCSGGFLPLAEFVKEQLGLDYAFANLLETEVDVDGVEILSGKTIGEVVDGQRKKNLLLQLAEENKVPLQKTVAVGDGANDLPMMGQAGYGIAWNAKPKVQKEAPCYQETFLREKKNAKELAVKLEENAQLGKGSKNGHVKKIENTIYNTDTKLISWKFNEWDYYSKKIKLPIYARGLFTTVDGEIICRGYDKFFNMNEMSSVKEDELRKHTSGPYTVTVKSNGCIIFISGLPSGQLVVCSKHSTGEHDDLSKNHALVAQNAIEKQLKRMNVDIEQLAKLLYDNKITAVCEFCNDEFEEHVLEYKDDKAGLYLHGLNFNTVEFKTYPIEEVQLFGEKYGFKKTDYVKFDKFDDALRFMNESNETGTFNGEEVEGYVIRCFRNGSDFFFKYKFEEPYFLYRELREITKQFIKNGPENLKFGKHKLICMDYIKFVMPYLISDDKLKDDYLENKGIISLRKMYFESKKATSMQLIKEELQMIDLEDEMKKLKFGESKSCRYVFITVATIGCGKTTTSVGLMNLFPELVGHVQNDNIQSPGKDGLVSAALDVLTKKPIVVVDKNNHKFVERQHLFDGFRKLNTDIPKDKLKFICLNFVSNPKKDENLWNLTKERVIARGDDHQSIKVNKDGVDKAVMIMKGFINRFQPITPAKSPDSEFDYIIDLDVHEKDSSLQNLKLIVAKMRELIKDVELPQLTEDDYLKAFEKAKQYKPTFNKSVKPFSKRKLSYIGLSVDNRCLDTIKSKNIDFFHRLEQLGRVQEGFHITLVHNAMRRGNEEKKKLWETYKQVFKDEIAKFVSFDVELPPNQKCMFSDQYWADVKLTRIVWNTQAMCIETEITGFFHNGEPMDLSCGNMYPHITIGTIDKSIAPVVAGQILQNYHEGKKTDSINIITLDEPVVLQKLPFYSFMM</sequence>
<evidence type="ECO:0000256" key="1">
    <source>
        <dbReference type="ARBA" id="ARBA00009184"/>
    </source>
</evidence>
<dbReference type="Pfam" id="PF08302">
    <property type="entry name" value="tRNA_lig_CPD"/>
    <property type="match status" value="1"/>
</dbReference>
<feature type="domain" description="T4 RNA ligase 1-like N-terminal" evidence="6">
    <location>
        <begin position="351"/>
        <end position="574"/>
    </location>
</feature>
<evidence type="ECO:0000313" key="7">
    <source>
        <dbReference type="EMBL" id="TID13158.1"/>
    </source>
</evidence>
<dbReference type="NCBIfam" id="TIGR00338">
    <property type="entry name" value="serB"/>
    <property type="match status" value="1"/>
</dbReference>
<protein>
    <recommendedName>
        <fullName evidence="2">O-phosphoserine phosphohydrolase</fullName>
    </recommendedName>
</protein>
<dbReference type="Gene3D" id="3.40.50.300">
    <property type="entry name" value="P-loop containing nucleotide triphosphate hydrolases"/>
    <property type="match status" value="1"/>
</dbReference>
<feature type="domain" description="tRNA ligase phosphodiesterase" evidence="4">
    <location>
        <begin position="845"/>
        <end position="1073"/>
    </location>
</feature>
<dbReference type="InterPro" id="IPR015966">
    <property type="entry name" value="tRNA_lig_kin_fungi"/>
</dbReference>
<gene>
    <name evidence="7" type="ORF">CANINC_005014</name>
</gene>
<dbReference type="SFLD" id="SFLDS00003">
    <property type="entry name" value="Haloacid_Dehalogenase"/>
    <property type="match status" value="1"/>
</dbReference>
<dbReference type="PANTHER" id="PTHR32004">
    <property type="entry name" value="TRNA LIGASE"/>
    <property type="match status" value="1"/>
</dbReference>
<keyword evidence="8" id="KW-1185">Reference proteome</keyword>
<dbReference type="GO" id="GO:0036424">
    <property type="term" value="F:L-phosphoserine phosphatase activity"/>
    <property type="evidence" value="ECO:0007669"/>
    <property type="project" value="InterPro"/>
</dbReference>
<organism evidence="7 8">
    <name type="scientific">Pichia inconspicua</name>
    <dbReference type="NCBI Taxonomy" id="52247"/>
    <lineage>
        <taxon>Eukaryota</taxon>
        <taxon>Fungi</taxon>
        <taxon>Dikarya</taxon>
        <taxon>Ascomycota</taxon>
        <taxon>Saccharomycotina</taxon>
        <taxon>Pichiomycetes</taxon>
        <taxon>Pichiales</taxon>
        <taxon>Pichiaceae</taxon>
        <taxon>Pichia</taxon>
    </lineage>
</organism>
<dbReference type="NCBIfam" id="TIGR01488">
    <property type="entry name" value="HAD-SF-IB"/>
    <property type="match status" value="1"/>
</dbReference>
<evidence type="ECO:0000259" key="5">
    <source>
        <dbReference type="Pfam" id="PF08303"/>
    </source>
</evidence>